<gene>
    <name evidence="5" type="ORF">EDL96_07000</name>
</gene>
<organism evidence="5 6">
    <name type="scientific">Kocuria soli</name>
    <dbReference type="NCBI Taxonomy" id="2485125"/>
    <lineage>
        <taxon>Bacteria</taxon>
        <taxon>Bacillati</taxon>
        <taxon>Actinomycetota</taxon>
        <taxon>Actinomycetes</taxon>
        <taxon>Micrococcales</taxon>
        <taxon>Micrococcaceae</taxon>
        <taxon>Kocuria</taxon>
    </lineage>
</organism>
<dbReference type="Pfam" id="PF13692">
    <property type="entry name" value="Glyco_trans_1_4"/>
    <property type="match status" value="1"/>
</dbReference>
<dbReference type="Pfam" id="PF13579">
    <property type="entry name" value="Glyco_trans_4_4"/>
    <property type="match status" value="1"/>
</dbReference>
<evidence type="ECO:0000256" key="2">
    <source>
        <dbReference type="ARBA" id="ARBA00022679"/>
    </source>
</evidence>
<dbReference type="PANTHER" id="PTHR12526">
    <property type="entry name" value="GLYCOSYLTRANSFERASE"/>
    <property type="match status" value="1"/>
</dbReference>
<evidence type="ECO:0000256" key="3">
    <source>
        <dbReference type="SAM" id="MobiDB-lite"/>
    </source>
</evidence>
<dbReference type="InterPro" id="IPR028098">
    <property type="entry name" value="Glyco_trans_4-like_N"/>
</dbReference>
<dbReference type="AlphaFoldDB" id="A0A3N3ZQ55"/>
<keyword evidence="6" id="KW-1185">Reference proteome</keyword>
<evidence type="ECO:0000313" key="5">
    <source>
        <dbReference type="EMBL" id="ROZ63281.1"/>
    </source>
</evidence>
<feature type="compositionally biased region" description="Polar residues" evidence="3">
    <location>
        <begin position="417"/>
        <end position="428"/>
    </location>
</feature>
<dbReference type="Proteomes" id="UP000270616">
    <property type="component" value="Unassembled WGS sequence"/>
</dbReference>
<proteinExistence type="predicted"/>
<feature type="region of interest" description="Disordered" evidence="3">
    <location>
        <begin position="411"/>
        <end position="446"/>
    </location>
</feature>
<dbReference type="OrthoDB" id="3180470at2"/>
<reference evidence="5 6" key="1">
    <citation type="submission" date="2018-10" db="EMBL/GenBank/DDBJ databases">
        <title>Kocuria sp. M5W7-7, whole genome shotgun sequence.</title>
        <authorList>
            <person name="Tuo L."/>
        </authorList>
    </citation>
    <scope>NUCLEOTIDE SEQUENCE [LARGE SCALE GENOMIC DNA]</scope>
    <source>
        <strain evidence="5 6">M5W7-7</strain>
    </source>
</reference>
<dbReference type="EMBL" id="RKMF01000007">
    <property type="protein sequence ID" value="ROZ63281.1"/>
    <property type="molecule type" value="Genomic_DNA"/>
</dbReference>
<name>A0A3N3ZQ55_9MICC</name>
<dbReference type="RefSeq" id="WP_123825079.1">
    <property type="nucleotide sequence ID" value="NZ_RKMF01000007.1"/>
</dbReference>
<accession>A0A3N3ZQ55</accession>
<keyword evidence="1" id="KW-0328">Glycosyltransferase</keyword>
<dbReference type="PANTHER" id="PTHR12526:SF609">
    <property type="entry name" value="LIPOPOLYSACCHARIDE BIOSYNTHESIS PROTEIN"/>
    <property type="match status" value="1"/>
</dbReference>
<dbReference type="GO" id="GO:0016757">
    <property type="term" value="F:glycosyltransferase activity"/>
    <property type="evidence" value="ECO:0007669"/>
    <property type="project" value="UniProtKB-KW"/>
</dbReference>
<dbReference type="CDD" id="cd03794">
    <property type="entry name" value="GT4_WbuB-like"/>
    <property type="match status" value="1"/>
</dbReference>
<keyword evidence="2 5" id="KW-0808">Transferase</keyword>
<evidence type="ECO:0000259" key="4">
    <source>
        <dbReference type="Pfam" id="PF13579"/>
    </source>
</evidence>
<evidence type="ECO:0000256" key="1">
    <source>
        <dbReference type="ARBA" id="ARBA00022676"/>
    </source>
</evidence>
<sequence>MRILIIGLNYAPEPTGNAPYTTALARGLVERGHTVTVLTGYPHYPEWRIAEGYTGRRQTELIDGVRVHRFRHMVPSQGGTGAARLLMELHFGLRAAFSRWPHSDVVLTVSPALFSSGIALVRARLTGRSGRAIWVQDLYSKGAEELNGSVRRSRRLLKWLEGKVLGQAQSVAVIHPRFAAHVIESLGFPSQGVVVHRNWSHLRTVSSPVDRAAVRAKHGWGDGDRIILHAGNMGAKQDLENVVEAARRAQVQGSSVHFVLLGSGSRRAALEELGQGVENLHFLPPQDDRRFQEILHSADALLVNEQPGLREMAVPSKLTSYFRTGLPVLAAVEPDGTTAQEVLEARAGVVVPPGDPSLLLQAAQDLTADAVRCQALGANGLRHAEENLTQSSALARNEAWLRQLAVRPSSRAERSRSFGTNMPRTSKQQRTEPEAARATKAGEILQ</sequence>
<comment type="caution">
    <text evidence="5">The sequence shown here is derived from an EMBL/GenBank/DDBJ whole genome shotgun (WGS) entry which is preliminary data.</text>
</comment>
<dbReference type="Gene3D" id="3.40.50.2000">
    <property type="entry name" value="Glycogen Phosphorylase B"/>
    <property type="match status" value="2"/>
</dbReference>
<feature type="domain" description="Glycosyltransferase subfamily 4-like N-terminal" evidence="4">
    <location>
        <begin position="16"/>
        <end position="199"/>
    </location>
</feature>
<protein>
    <submittedName>
        <fullName evidence="5">Glycosyltransferase WbuB</fullName>
    </submittedName>
</protein>
<dbReference type="SUPFAM" id="SSF53756">
    <property type="entry name" value="UDP-Glycosyltransferase/glycogen phosphorylase"/>
    <property type="match status" value="1"/>
</dbReference>
<evidence type="ECO:0000313" key="6">
    <source>
        <dbReference type="Proteomes" id="UP000270616"/>
    </source>
</evidence>